<dbReference type="SUPFAM" id="SSF53383">
    <property type="entry name" value="PLP-dependent transferases"/>
    <property type="match status" value="1"/>
</dbReference>
<keyword evidence="8 11" id="KW-0718">Serine biosynthesis</keyword>
<dbReference type="PROSITE" id="PS00595">
    <property type="entry name" value="AA_TRANSFER_CLASS_5"/>
    <property type="match status" value="1"/>
</dbReference>
<comment type="pathway">
    <text evidence="11">Cofactor biosynthesis; pyridoxine 5'-phosphate biosynthesis; pyridoxine 5'-phosphate from D-erythrose 4-phosphate: step 3/5.</text>
</comment>
<keyword evidence="15" id="KW-1185">Reference proteome</keyword>
<evidence type="ECO:0000256" key="3">
    <source>
        <dbReference type="ARBA" id="ARBA00022576"/>
    </source>
</evidence>
<comment type="catalytic activity">
    <reaction evidence="10 11 12">
        <text>O-phospho-L-serine + 2-oxoglutarate = 3-phosphooxypyruvate + L-glutamate</text>
        <dbReference type="Rhea" id="RHEA:14329"/>
        <dbReference type="ChEBI" id="CHEBI:16810"/>
        <dbReference type="ChEBI" id="CHEBI:18110"/>
        <dbReference type="ChEBI" id="CHEBI:29985"/>
        <dbReference type="ChEBI" id="CHEBI:57524"/>
        <dbReference type="EC" id="2.6.1.52"/>
    </reaction>
</comment>
<keyword evidence="6 11" id="KW-0663">Pyridoxal phosphate</keyword>
<feature type="binding site" evidence="11">
    <location>
        <position position="153"/>
    </location>
    <ligand>
        <name>pyridoxal 5'-phosphate</name>
        <dbReference type="ChEBI" id="CHEBI:597326"/>
    </ligand>
</feature>
<keyword evidence="3 11" id="KW-0032">Aminotransferase</keyword>
<dbReference type="InterPro" id="IPR022278">
    <property type="entry name" value="Pser_aminoTfrase"/>
</dbReference>
<dbReference type="NCBIfam" id="TIGR01364">
    <property type="entry name" value="serC_1"/>
    <property type="match status" value="1"/>
</dbReference>
<evidence type="ECO:0000256" key="5">
    <source>
        <dbReference type="ARBA" id="ARBA00022679"/>
    </source>
</evidence>
<dbReference type="PANTHER" id="PTHR43247">
    <property type="entry name" value="PHOSPHOSERINE AMINOTRANSFERASE"/>
    <property type="match status" value="1"/>
</dbReference>
<comment type="cofactor">
    <cofactor evidence="11">
        <name>pyridoxal 5'-phosphate</name>
        <dbReference type="ChEBI" id="CHEBI:597326"/>
    </cofactor>
    <text evidence="11">Binds 1 pyridoxal phosphate per subunit.</text>
</comment>
<dbReference type="PANTHER" id="PTHR43247:SF1">
    <property type="entry name" value="PHOSPHOSERINE AMINOTRANSFERASE"/>
    <property type="match status" value="1"/>
</dbReference>
<feature type="binding site" evidence="11">
    <location>
        <begin position="76"/>
        <end position="77"/>
    </location>
    <ligand>
        <name>pyridoxal 5'-phosphate</name>
        <dbReference type="ChEBI" id="CHEBI:597326"/>
    </ligand>
</feature>
<evidence type="ECO:0000259" key="13">
    <source>
        <dbReference type="Pfam" id="PF00266"/>
    </source>
</evidence>
<evidence type="ECO:0000256" key="10">
    <source>
        <dbReference type="ARBA" id="ARBA00049007"/>
    </source>
</evidence>
<comment type="subcellular location">
    <subcellularLocation>
        <location evidence="11">Cytoplasm</location>
    </subcellularLocation>
</comment>
<dbReference type="Gene3D" id="3.40.640.10">
    <property type="entry name" value="Type I PLP-dependent aspartate aminotransferase-like (Major domain)"/>
    <property type="match status" value="1"/>
</dbReference>
<evidence type="ECO:0000256" key="4">
    <source>
        <dbReference type="ARBA" id="ARBA00022605"/>
    </source>
</evidence>
<protein>
    <recommendedName>
        <fullName evidence="11">Phosphoserine aminotransferase</fullName>
        <ecNumber evidence="11">2.6.1.52</ecNumber>
    </recommendedName>
    <alternativeName>
        <fullName evidence="11">Phosphohydroxythreonine aminotransferase</fullName>
        <shortName evidence="11">PSAT</shortName>
    </alternativeName>
</protein>
<feature type="binding site" evidence="11">
    <location>
        <position position="195"/>
    </location>
    <ligand>
        <name>pyridoxal 5'-phosphate</name>
        <dbReference type="ChEBI" id="CHEBI:597326"/>
    </ligand>
</feature>
<dbReference type="PIRSF" id="PIRSF000525">
    <property type="entry name" value="SerC"/>
    <property type="match status" value="1"/>
</dbReference>
<comment type="pathway">
    <text evidence="1 11 12">Amino-acid biosynthesis; L-serine biosynthesis; L-serine from 3-phospho-D-glycerate: step 2/3.</text>
</comment>
<keyword evidence="5 11" id="KW-0808">Transferase</keyword>
<feature type="binding site" evidence="11">
    <location>
        <position position="42"/>
    </location>
    <ligand>
        <name>L-glutamate</name>
        <dbReference type="ChEBI" id="CHEBI:29985"/>
    </ligand>
</feature>
<evidence type="ECO:0000256" key="9">
    <source>
        <dbReference type="ARBA" id="ARBA00047630"/>
    </source>
</evidence>
<dbReference type="Pfam" id="PF00266">
    <property type="entry name" value="Aminotran_5"/>
    <property type="match status" value="1"/>
</dbReference>
<dbReference type="EC" id="2.6.1.52" evidence="11"/>
<feature type="binding site" evidence="11">
    <location>
        <position position="102"/>
    </location>
    <ligand>
        <name>pyridoxal 5'-phosphate</name>
        <dbReference type="ChEBI" id="CHEBI:597326"/>
    </ligand>
</feature>
<reference evidence="15" key="1">
    <citation type="journal article" date="2019" name="Int. J. Syst. Evol. Microbiol.">
        <title>The Global Catalogue of Microorganisms (GCM) 10K type strain sequencing project: providing services to taxonomists for standard genome sequencing and annotation.</title>
        <authorList>
            <consortium name="The Broad Institute Genomics Platform"/>
            <consortium name="The Broad Institute Genome Sequencing Center for Infectious Disease"/>
            <person name="Wu L."/>
            <person name="Ma J."/>
        </authorList>
    </citation>
    <scope>NUCLEOTIDE SEQUENCE [LARGE SCALE GENOMIC DNA]</scope>
    <source>
        <strain evidence="15">CGMCC 1.16031</strain>
    </source>
</reference>
<comment type="subunit">
    <text evidence="11">Homodimer.</text>
</comment>
<comment type="similarity">
    <text evidence="2 11">Belongs to the class-V pyridoxal-phosphate-dependent aminotransferase family. SerC subfamily.</text>
</comment>
<dbReference type="Gene3D" id="3.90.1150.10">
    <property type="entry name" value="Aspartate Aminotransferase, domain 1"/>
    <property type="match status" value="1"/>
</dbReference>
<keyword evidence="4 11" id="KW-0028">Amino-acid biosynthesis</keyword>
<dbReference type="InterPro" id="IPR000192">
    <property type="entry name" value="Aminotrans_V_dom"/>
</dbReference>
<evidence type="ECO:0000256" key="7">
    <source>
        <dbReference type="ARBA" id="ARBA00023096"/>
    </source>
</evidence>
<keyword evidence="7 11" id="KW-0664">Pyridoxine biosynthesis</keyword>
<dbReference type="InterPro" id="IPR015422">
    <property type="entry name" value="PyrdxlP-dep_Trfase_small"/>
</dbReference>
<dbReference type="RefSeq" id="WP_131256903.1">
    <property type="nucleotide sequence ID" value="NZ_JBHSUS010000001.1"/>
</dbReference>
<comment type="function">
    <text evidence="11">Catalyzes the reversible conversion of 3-phosphohydroxypyruvate to phosphoserine and of 3-hydroxy-2-oxo-4-phosphonooxybutanoate to phosphohydroxythreonine.</text>
</comment>
<comment type="catalytic activity">
    <reaction evidence="9 11">
        <text>4-(phosphooxy)-L-threonine + 2-oxoglutarate = (R)-3-hydroxy-2-oxo-4-phosphooxybutanoate + L-glutamate</text>
        <dbReference type="Rhea" id="RHEA:16573"/>
        <dbReference type="ChEBI" id="CHEBI:16810"/>
        <dbReference type="ChEBI" id="CHEBI:29985"/>
        <dbReference type="ChEBI" id="CHEBI:58452"/>
        <dbReference type="ChEBI" id="CHEBI:58538"/>
        <dbReference type="EC" id="2.6.1.52"/>
    </reaction>
</comment>
<dbReference type="NCBIfam" id="NF003764">
    <property type="entry name" value="PRK05355.1"/>
    <property type="match status" value="1"/>
</dbReference>
<feature type="modified residue" description="N6-(pyridoxal phosphate)lysine" evidence="11">
    <location>
        <position position="196"/>
    </location>
</feature>
<evidence type="ECO:0000256" key="2">
    <source>
        <dbReference type="ARBA" id="ARBA00006904"/>
    </source>
</evidence>
<sequence>MTNVYNFCAGPAMLPVEVMKQAQQEFLNWQGCGSSVMEISHRSKPFVQLAEQAEQDLRDLLAIPDDYHVLFMHGGGRGQFAAVPLNLATQGQAADYLTTGSWSSAALTEANKYVVANEVAKARQIDGLWAVPEQSAWQVNNNAAYFHYCPNETVDGIELPDLPDVSAPIVADMSSCILSKPIDVSRYGLIYAGAQKNIGPSGLSVVIVKKDLLKGPQASTPAIFDYALQGKEGSMYNTPPTYAWYLAGLVFQWLKKQGGVNAMEAHNRAKAELLYQCIDDSDFYRNQVAKPYRSRMNVPFQLANPSLDAQFLKQAEQQGLTSLQGHRSVGGMRASIYNAMPLAGVQALTEFMREFERSMG</sequence>
<accession>A0ABW1XJN4</accession>
<dbReference type="Proteomes" id="UP001596364">
    <property type="component" value="Unassembled WGS sequence"/>
</dbReference>
<dbReference type="InterPro" id="IPR015421">
    <property type="entry name" value="PyrdxlP-dep_Trfase_major"/>
</dbReference>
<feature type="binding site" evidence="11">
    <location>
        <position position="172"/>
    </location>
    <ligand>
        <name>pyridoxal 5'-phosphate</name>
        <dbReference type="ChEBI" id="CHEBI:597326"/>
    </ligand>
</feature>
<evidence type="ECO:0000256" key="8">
    <source>
        <dbReference type="ARBA" id="ARBA00023299"/>
    </source>
</evidence>
<feature type="domain" description="Aminotransferase class V" evidence="13">
    <location>
        <begin position="4"/>
        <end position="348"/>
    </location>
</feature>
<evidence type="ECO:0000256" key="12">
    <source>
        <dbReference type="RuleBase" id="RU004505"/>
    </source>
</evidence>
<keyword evidence="11" id="KW-0963">Cytoplasm</keyword>
<proteinExistence type="inferred from homology"/>
<gene>
    <name evidence="11 14" type="primary">serC</name>
    <name evidence="14" type="ORF">ACFP85_07675</name>
</gene>
<dbReference type="CDD" id="cd00611">
    <property type="entry name" value="PSAT_like"/>
    <property type="match status" value="1"/>
</dbReference>
<feature type="binding site" evidence="11">
    <location>
        <begin position="237"/>
        <end position="238"/>
    </location>
    <ligand>
        <name>pyridoxal 5'-phosphate</name>
        <dbReference type="ChEBI" id="CHEBI:597326"/>
    </ligand>
</feature>
<evidence type="ECO:0000256" key="6">
    <source>
        <dbReference type="ARBA" id="ARBA00022898"/>
    </source>
</evidence>
<dbReference type="GO" id="GO:0004648">
    <property type="term" value="F:O-phospho-L-serine:2-oxoglutarate aminotransferase activity"/>
    <property type="evidence" value="ECO:0007669"/>
    <property type="project" value="UniProtKB-EC"/>
</dbReference>
<comment type="caution">
    <text evidence="11">Lacks conserved residue(s) required for the propagation of feature annotation.</text>
</comment>
<dbReference type="InterPro" id="IPR015424">
    <property type="entry name" value="PyrdxlP-dep_Trfase"/>
</dbReference>
<dbReference type="EMBL" id="JBHSUS010000001">
    <property type="protein sequence ID" value="MFC6440024.1"/>
    <property type="molecule type" value="Genomic_DNA"/>
</dbReference>
<dbReference type="InterPro" id="IPR020578">
    <property type="entry name" value="Aminotrans_V_PyrdxlP_BS"/>
</dbReference>
<evidence type="ECO:0000313" key="15">
    <source>
        <dbReference type="Proteomes" id="UP001596364"/>
    </source>
</evidence>
<evidence type="ECO:0000256" key="1">
    <source>
        <dbReference type="ARBA" id="ARBA00005099"/>
    </source>
</evidence>
<organism evidence="14 15">
    <name type="scientific">Pseudobowmanella zhangzhouensis</name>
    <dbReference type="NCBI Taxonomy" id="1537679"/>
    <lineage>
        <taxon>Bacteria</taxon>
        <taxon>Pseudomonadati</taxon>
        <taxon>Pseudomonadota</taxon>
        <taxon>Gammaproteobacteria</taxon>
        <taxon>Alteromonadales</taxon>
        <taxon>Alteromonadaceae</taxon>
    </lineage>
</organism>
<dbReference type="HAMAP" id="MF_00160">
    <property type="entry name" value="SerC_aminotrans_5"/>
    <property type="match status" value="1"/>
</dbReference>
<name>A0ABW1XJN4_9ALTE</name>
<evidence type="ECO:0000313" key="14">
    <source>
        <dbReference type="EMBL" id="MFC6440024.1"/>
    </source>
</evidence>
<evidence type="ECO:0000256" key="11">
    <source>
        <dbReference type="HAMAP-Rule" id="MF_00160"/>
    </source>
</evidence>
<comment type="caution">
    <text evidence="14">The sequence shown here is derived from an EMBL/GenBank/DDBJ whole genome shotgun (WGS) entry which is preliminary data.</text>
</comment>